<dbReference type="PROSITE" id="PS00059">
    <property type="entry name" value="ADH_ZINC"/>
    <property type="match status" value="1"/>
</dbReference>
<dbReference type="RefSeq" id="WP_238277074.1">
    <property type="nucleotide sequence ID" value="NZ_BPQR01000052.1"/>
</dbReference>
<dbReference type="InterPro" id="IPR036291">
    <property type="entry name" value="NAD(P)-bd_dom_sf"/>
</dbReference>
<dbReference type="Proteomes" id="UP001055102">
    <property type="component" value="Unassembled WGS sequence"/>
</dbReference>
<keyword evidence="4" id="KW-0560">Oxidoreductase</keyword>
<name>A0ABQ4T0K2_9HYPH</name>
<feature type="domain" description="Enoyl reductase (ER)" evidence="6">
    <location>
        <begin position="8"/>
        <end position="342"/>
    </location>
</feature>
<keyword evidence="2 5" id="KW-0479">Metal-binding</keyword>
<evidence type="ECO:0000313" key="7">
    <source>
        <dbReference type="EMBL" id="GJE07745.1"/>
    </source>
</evidence>
<evidence type="ECO:0000256" key="4">
    <source>
        <dbReference type="ARBA" id="ARBA00023002"/>
    </source>
</evidence>
<dbReference type="SMART" id="SM00829">
    <property type="entry name" value="PKS_ER"/>
    <property type="match status" value="1"/>
</dbReference>
<dbReference type="InterPro" id="IPR013154">
    <property type="entry name" value="ADH-like_N"/>
</dbReference>
<dbReference type="InterPro" id="IPR011032">
    <property type="entry name" value="GroES-like_sf"/>
</dbReference>
<dbReference type="Pfam" id="PF08240">
    <property type="entry name" value="ADH_N"/>
    <property type="match status" value="1"/>
</dbReference>
<evidence type="ECO:0000256" key="3">
    <source>
        <dbReference type="ARBA" id="ARBA00022833"/>
    </source>
</evidence>
<dbReference type="SUPFAM" id="SSF50129">
    <property type="entry name" value="GroES-like"/>
    <property type="match status" value="1"/>
</dbReference>
<evidence type="ECO:0000259" key="6">
    <source>
        <dbReference type="SMART" id="SM00829"/>
    </source>
</evidence>
<keyword evidence="3 5" id="KW-0862">Zinc</keyword>
<dbReference type="SUPFAM" id="SSF51735">
    <property type="entry name" value="NAD(P)-binding Rossmann-fold domains"/>
    <property type="match status" value="1"/>
</dbReference>
<keyword evidence="8" id="KW-1185">Reference proteome</keyword>
<dbReference type="EMBL" id="BPQR01000052">
    <property type="protein sequence ID" value="GJE07745.1"/>
    <property type="molecule type" value="Genomic_DNA"/>
</dbReference>
<gene>
    <name evidence="7" type="primary">yahK</name>
    <name evidence="7" type="ORF">AOPFMNJM_3075</name>
</gene>
<comment type="cofactor">
    <cofactor evidence="1 5">
        <name>Zn(2+)</name>
        <dbReference type="ChEBI" id="CHEBI:29105"/>
    </cofactor>
</comment>
<proteinExistence type="inferred from homology"/>
<comment type="similarity">
    <text evidence="5">Belongs to the zinc-containing alcohol dehydrogenase family.</text>
</comment>
<reference evidence="7" key="2">
    <citation type="submission" date="2021-08" db="EMBL/GenBank/DDBJ databases">
        <authorList>
            <person name="Tani A."/>
            <person name="Ola A."/>
            <person name="Ogura Y."/>
            <person name="Katsura K."/>
            <person name="Hayashi T."/>
        </authorList>
    </citation>
    <scope>NUCLEOTIDE SEQUENCE</scope>
    <source>
        <strain evidence="7">LMG 23639</strain>
    </source>
</reference>
<dbReference type="InterPro" id="IPR020843">
    <property type="entry name" value="ER"/>
</dbReference>
<evidence type="ECO:0000256" key="2">
    <source>
        <dbReference type="ARBA" id="ARBA00022723"/>
    </source>
</evidence>
<reference evidence="7" key="1">
    <citation type="journal article" date="2021" name="Front. Microbiol.">
        <title>Comprehensive Comparative Genomics and Phenotyping of Methylobacterium Species.</title>
        <authorList>
            <person name="Alessa O."/>
            <person name="Ogura Y."/>
            <person name="Fujitani Y."/>
            <person name="Takami H."/>
            <person name="Hayashi T."/>
            <person name="Sahin N."/>
            <person name="Tani A."/>
        </authorList>
    </citation>
    <scope>NUCLEOTIDE SEQUENCE</scope>
    <source>
        <strain evidence="7">LMG 23639</strain>
    </source>
</reference>
<dbReference type="InterPro" id="IPR013149">
    <property type="entry name" value="ADH-like_C"/>
</dbReference>
<dbReference type="CDD" id="cd05283">
    <property type="entry name" value="CAD1"/>
    <property type="match status" value="1"/>
</dbReference>
<organism evidence="7 8">
    <name type="scientific">Methylobacterium jeotgali</name>
    <dbReference type="NCBI Taxonomy" id="381630"/>
    <lineage>
        <taxon>Bacteria</taxon>
        <taxon>Pseudomonadati</taxon>
        <taxon>Pseudomonadota</taxon>
        <taxon>Alphaproteobacteria</taxon>
        <taxon>Hyphomicrobiales</taxon>
        <taxon>Methylobacteriaceae</taxon>
        <taxon>Methylobacterium</taxon>
    </lineage>
</organism>
<sequence>MFECVGYGAESAEAPVAPFRFQRRDPGPKDVEIAITYCGVCHSDLHQARNEWQNTLYPCVPGHEIVGRVTRVGAEVTGFKPGDLAGVGCMVDSCRTCASCREGLEQYCEPGFTATYNGPEPQTGGHTFGGYSSHVVVDRHFVLRIPETLDPAGVAPLLCAGITTYSPLRHWKVGPGSRVGIVGLGGLGHMGLKLAHAMGASVTLFTTSPGKEADAKRLGADAVVISRDPEAMAAQGERFDFILDTVAGEHDINAYLALLKRDGTLVQVGAPEKPLPVHVFSVIWRRRNFAGSLIGGIAETQEMLDFCGQHGITADIEMIPIQEIETAYTRMLKSDVKYRFVIDMASLSDVAPKAA</sequence>
<protein>
    <submittedName>
        <fullName evidence="7">Aldehyde reductase YahK</fullName>
    </submittedName>
</protein>
<dbReference type="PROSITE" id="PS00065">
    <property type="entry name" value="D_2_HYDROXYACID_DH_1"/>
    <property type="match status" value="1"/>
</dbReference>
<evidence type="ECO:0000256" key="5">
    <source>
        <dbReference type="RuleBase" id="RU361277"/>
    </source>
</evidence>
<dbReference type="Gene3D" id="3.40.50.720">
    <property type="entry name" value="NAD(P)-binding Rossmann-like Domain"/>
    <property type="match status" value="1"/>
</dbReference>
<dbReference type="InterPro" id="IPR029752">
    <property type="entry name" value="D-isomer_DH_CS1"/>
</dbReference>
<evidence type="ECO:0000256" key="1">
    <source>
        <dbReference type="ARBA" id="ARBA00001947"/>
    </source>
</evidence>
<evidence type="ECO:0000313" key="8">
    <source>
        <dbReference type="Proteomes" id="UP001055102"/>
    </source>
</evidence>
<dbReference type="Gene3D" id="3.90.180.10">
    <property type="entry name" value="Medium-chain alcohol dehydrogenases, catalytic domain"/>
    <property type="match status" value="1"/>
</dbReference>
<comment type="caution">
    <text evidence="7">The sequence shown here is derived from an EMBL/GenBank/DDBJ whole genome shotgun (WGS) entry which is preliminary data.</text>
</comment>
<dbReference type="Pfam" id="PF00107">
    <property type="entry name" value="ADH_zinc_N"/>
    <property type="match status" value="1"/>
</dbReference>
<dbReference type="PANTHER" id="PTHR42683">
    <property type="entry name" value="ALDEHYDE REDUCTASE"/>
    <property type="match status" value="1"/>
</dbReference>
<accession>A0ABQ4T0K2</accession>
<dbReference type="InterPro" id="IPR002328">
    <property type="entry name" value="ADH_Zn_CS"/>
</dbReference>
<dbReference type="InterPro" id="IPR047109">
    <property type="entry name" value="CAD-like"/>
</dbReference>